<gene>
    <name evidence="9" type="ORF">CUN51_04145</name>
</gene>
<dbReference type="InterPro" id="IPR024169">
    <property type="entry name" value="SP_NH2Trfase/AEP_transaminase"/>
</dbReference>
<dbReference type="PANTHER" id="PTHR21152">
    <property type="entry name" value="AMINOTRANSFERASE CLASS V"/>
    <property type="match status" value="1"/>
</dbReference>
<sequence length="365" mass="41125">MTEAVRPDHVRLYIPGPTEVRREILEAQSRWMIGHRGSDFETLFARVQGKLRQLFYTQSRVYVSTSSGTGLWEAASRNCIRDDQKVLHLVNGAFSERWYEVSKVNGKQAEAIEVEWGRAVKPEQLEERLRAQHYDAVAIVLNETSTGVKNPLEEMAAVIRQYPDTLILVDAVSILGGYKIDFDGLGLDVLLTSTQKAMALPPGLAFAAVSDRALERAKQVPYRGYYFDFIELEKFLLKNHTPATPNISLLYATDQQLDYMLAEGLEARFARHEQMAQATRDWVAEAGFAMFSEEGYHSPTVTTVANTRRIDVKALNKFLKARGMTISDGYGKLKDSTFRIAHMGDLMPSDMDELFAAINEFLAQA</sequence>
<evidence type="ECO:0000259" key="8">
    <source>
        <dbReference type="Pfam" id="PF00266"/>
    </source>
</evidence>
<keyword evidence="3 5" id="KW-0663">Pyridoxal phosphate</keyword>
<name>A0A2M8P237_9CHLR</name>
<evidence type="ECO:0000313" key="9">
    <source>
        <dbReference type="EMBL" id="PJF31588.1"/>
    </source>
</evidence>
<dbReference type="GO" id="GO:0008453">
    <property type="term" value="F:alanine-glyoxylate transaminase activity"/>
    <property type="evidence" value="ECO:0007669"/>
    <property type="project" value="TreeGrafter"/>
</dbReference>
<dbReference type="GO" id="GO:0019265">
    <property type="term" value="P:glycine biosynthetic process, by transamination of glyoxylate"/>
    <property type="evidence" value="ECO:0007669"/>
    <property type="project" value="TreeGrafter"/>
</dbReference>
<feature type="binding site" evidence="4">
    <location>
        <position position="339"/>
    </location>
    <ligand>
        <name>substrate</name>
    </ligand>
</feature>
<dbReference type="PROSITE" id="PS00595">
    <property type="entry name" value="AA_TRANSFER_CLASS_5"/>
    <property type="match status" value="1"/>
</dbReference>
<evidence type="ECO:0000256" key="6">
    <source>
        <dbReference type="RuleBase" id="RU004075"/>
    </source>
</evidence>
<evidence type="ECO:0000256" key="4">
    <source>
        <dbReference type="PIRSR" id="PIRSR000524-1"/>
    </source>
</evidence>
<dbReference type="Gene3D" id="3.90.1150.10">
    <property type="entry name" value="Aspartate Aminotransferase, domain 1"/>
    <property type="match status" value="1"/>
</dbReference>
<evidence type="ECO:0000256" key="2">
    <source>
        <dbReference type="ARBA" id="ARBA00009236"/>
    </source>
</evidence>
<keyword evidence="9" id="KW-0808">Transferase</keyword>
<dbReference type="InterPro" id="IPR020578">
    <property type="entry name" value="Aminotrans_V_PyrdxlP_BS"/>
</dbReference>
<dbReference type="Pfam" id="PF00266">
    <property type="entry name" value="Aminotran_5"/>
    <property type="match status" value="1"/>
</dbReference>
<dbReference type="PANTHER" id="PTHR21152:SF40">
    <property type="entry name" value="ALANINE--GLYOXYLATE AMINOTRANSFERASE"/>
    <property type="match status" value="1"/>
</dbReference>
<accession>A0A2M8P237</accession>
<dbReference type="Proteomes" id="UP000228921">
    <property type="component" value="Unassembled WGS sequence"/>
</dbReference>
<dbReference type="InterPro" id="IPR015421">
    <property type="entry name" value="PyrdxlP-dep_Trfase_major"/>
</dbReference>
<protein>
    <submittedName>
        <fullName evidence="9">Aminotransferase</fullName>
    </submittedName>
</protein>
<dbReference type="GO" id="GO:0004760">
    <property type="term" value="F:L-serine-pyruvate transaminase activity"/>
    <property type="evidence" value="ECO:0007669"/>
    <property type="project" value="TreeGrafter"/>
</dbReference>
<dbReference type="Gene3D" id="3.40.640.10">
    <property type="entry name" value="Type I PLP-dependent aspartate aminotransferase-like (Major domain)"/>
    <property type="match status" value="1"/>
</dbReference>
<evidence type="ECO:0000256" key="3">
    <source>
        <dbReference type="ARBA" id="ARBA00022898"/>
    </source>
</evidence>
<comment type="similarity">
    <text evidence="2 6">Belongs to the class-V pyridoxal-phosphate-dependent aminotransferase family.</text>
</comment>
<reference evidence="9 10" key="1">
    <citation type="submission" date="2017-11" db="EMBL/GenBank/DDBJ databases">
        <title>Evolution of Phototrophy in the Chloroflexi Phylum Driven by Horizontal Gene Transfer.</title>
        <authorList>
            <person name="Ward L.M."/>
            <person name="Hemp J."/>
            <person name="Shih P.M."/>
            <person name="Mcglynn S.E."/>
            <person name="Fischer W."/>
        </authorList>
    </citation>
    <scope>NUCLEOTIDE SEQUENCE [LARGE SCALE GENOMIC DNA]</scope>
    <source>
        <strain evidence="9">CP2_2F</strain>
    </source>
</reference>
<evidence type="ECO:0000256" key="1">
    <source>
        <dbReference type="ARBA" id="ARBA00001933"/>
    </source>
</evidence>
<feature type="modified residue" description="N6-(pyridoxal phosphate)lysine" evidence="5">
    <location>
        <position position="196"/>
    </location>
</feature>
<evidence type="ECO:0000256" key="7">
    <source>
        <dbReference type="RuleBase" id="RU004504"/>
    </source>
</evidence>
<dbReference type="InterPro" id="IPR015424">
    <property type="entry name" value="PyrdxlP-dep_Trfase"/>
</dbReference>
<comment type="cofactor">
    <cofactor evidence="1 5 7">
        <name>pyridoxal 5'-phosphate</name>
        <dbReference type="ChEBI" id="CHEBI:597326"/>
    </cofactor>
</comment>
<proteinExistence type="inferred from homology"/>
<dbReference type="SUPFAM" id="SSF53383">
    <property type="entry name" value="PLP-dependent transferases"/>
    <property type="match status" value="1"/>
</dbReference>
<feature type="domain" description="Aminotransferase class V" evidence="8">
    <location>
        <begin position="32"/>
        <end position="329"/>
    </location>
</feature>
<evidence type="ECO:0000256" key="5">
    <source>
        <dbReference type="PIRSR" id="PIRSR000524-50"/>
    </source>
</evidence>
<dbReference type="AlphaFoldDB" id="A0A2M8P237"/>
<dbReference type="InterPro" id="IPR000192">
    <property type="entry name" value="Aminotrans_V_dom"/>
</dbReference>
<organism evidence="9 10">
    <name type="scientific">Candidatus Thermofonsia Clade 1 bacterium</name>
    <dbReference type="NCBI Taxonomy" id="2364210"/>
    <lineage>
        <taxon>Bacteria</taxon>
        <taxon>Bacillati</taxon>
        <taxon>Chloroflexota</taxon>
        <taxon>Candidatus Thermofontia</taxon>
        <taxon>Candidatus Thermofonsia Clade 1</taxon>
    </lineage>
</organism>
<keyword evidence="9" id="KW-0032">Aminotransferase</keyword>
<comment type="caution">
    <text evidence="9">The sequence shown here is derived from an EMBL/GenBank/DDBJ whole genome shotgun (WGS) entry which is preliminary data.</text>
</comment>
<dbReference type="EMBL" id="PGTK01000003">
    <property type="protein sequence ID" value="PJF31588.1"/>
    <property type="molecule type" value="Genomic_DNA"/>
</dbReference>
<dbReference type="PIRSF" id="PIRSF000524">
    <property type="entry name" value="SPT"/>
    <property type="match status" value="1"/>
</dbReference>
<evidence type="ECO:0000313" key="10">
    <source>
        <dbReference type="Proteomes" id="UP000228921"/>
    </source>
</evidence>
<dbReference type="InterPro" id="IPR015422">
    <property type="entry name" value="PyrdxlP-dep_Trfase_small"/>
</dbReference>